<comment type="subcellular location">
    <subcellularLocation>
        <location evidence="1">Membrane</location>
        <topology evidence="1">Multi-pass membrane protein</topology>
    </subcellularLocation>
</comment>
<feature type="domain" description="RCK C-terminal" evidence="8">
    <location>
        <begin position="280"/>
        <end position="365"/>
    </location>
</feature>
<keyword evidence="4" id="KW-0677">Repeat</keyword>
<accession>A0A3B0WAE7</accession>
<dbReference type="InterPro" id="IPR051679">
    <property type="entry name" value="DASS-Related_Transporters"/>
</dbReference>
<dbReference type="PANTHER" id="PTHR43652:SF2">
    <property type="entry name" value="BASIC AMINO ACID ANTIPORTER YFCC-RELATED"/>
    <property type="match status" value="1"/>
</dbReference>
<dbReference type="SUPFAM" id="SSF116726">
    <property type="entry name" value="TrkA C-terminal domain-like"/>
    <property type="match status" value="2"/>
</dbReference>
<dbReference type="Gene3D" id="3.30.70.1450">
    <property type="entry name" value="Regulator of K+ conductance, C-terminal domain"/>
    <property type="match status" value="2"/>
</dbReference>
<feature type="transmembrane region" description="Helical" evidence="7">
    <location>
        <begin position="170"/>
        <end position="189"/>
    </location>
</feature>
<evidence type="ECO:0000259" key="8">
    <source>
        <dbReference type="PROSITE" id="PS51202"/>
    </source>
</evidence>
<reference evidence="9" key="1">
    <citation type="submission" date="2018-06" db="EMBL/GenBank/DDBJ databases">
        <authorList>
            <person name="Zhirakovskaya E."/>
        </authorList>
    </citation>
    <scope>NUCLEOTIDE SEQUENCE</scope>
</reference>
<feature type="transmembrane region" description="Helical" evidence="7">
    <location>
        <begin position="463"/>
        <end position="484"/>
    </location>
</feature>
<dbReference type="GO" id="GO:0006813">
    <property type="term" value="P:potassium ion transport"/>
    <property type="evidence" value="ECO:0007669"/>
    <property type="project" value="InterPro"/>
</dbReference>
<dbReference type="PROSITE" id="PS51202">
    <property type="entry name" value="RCK_C"/>
    <property type="match status" value="2"/>
</dbReference>
<feature type="transmembrane region" description="Helical" evidence="7">
    <location>
        <begin position="404"/>
        <end position="421"/>
    </location>
</feature>
<dbReference type="InterPro" id="IPR004680">
    <property type="entry name" value="Cit_transptr-like_dom"/>
</dbReference>
<keyword evidence="3 7" id="KW-0812">Transmembrane</keyword>
<dbReference type="GO" id="GO:0005886">
    <property type="term" value="C:plasma membrane"/>
    <property type="evidence" value="ECO:0007669"/>
    <property type="project" value="TreeGrafter"/>
</dbReference>
<dbReference type="Pfam" id="PF03600">
    <property type="entry name" value="CitMHS"/>
    <property type="match status" value="1"/>
</dbReference>
<keyword evidence="2" id="KW-0813">Transport</keyword>
<dbReference type="GO" id="GO:0008324">
    <property type="term" value="F:monoatomic cation transmembrane transporter activity"/>
    <property type="evidence" value="ECO:0007669"/>
    <property type="project" value="InterPro"/>
</dbReference>
<keyword evidence="5 7" id="KW-1133">Transmembrane helix</keyword>
<feature type="transmembrane region" description="Helical" evidence="7">
    <location>
        <begin position="134"/>
        <end position="158"/>
    </location>
</feature>
<proteinExistence type="predicted"/>
<dbReference type="InterPro" id="IPR006037">
    <property type="entry name" value="RCK_C"/>
</dbReference>
<dbReference type="PANTHER" id="PTHR43652">
    <property type="entry name" value="BASIC AMINO ACID ANTIPORTER YFCC-RELATED"/>
    <property type="match status" value="1"/>
</dbReference>
<evidence type="ECO:0000256" key="4">
    <source>
        <dbReference type="ARBA" id="ARBA00022737"/>
    </source>
</evidence>
<evidence type="ECO:0000256" key="5">
    <source>
        <dbReference type="ARBA" id="ARBA00022989"/>
    </source>
</evidence>
<name>A0A3B0WAE7_9ZZZZ</name>
<feature type="transmembrane region" description="Helical" evidence="7">
    <location>
        <begin position="553"/>
        <end position="572"/>
    </location>
</feature>
<evidence type="ECO:0000313" key="9">
    <source>
        <dbReference type="EMBL" id="VAW49303.1"/>
    </source>
</evidence>
<dbReference type="InterPro" id="IPR036721">
    <property type="entry name" value="RCK_C_sf"/>
</dbReference>
<evidence type="ECO:0000256" key="3">
    <source>
        <dbReference type="ARBA" id="ARBA00022692"/>
    </source>
</evidence>
<evidence type="ECO:0000256" key="6">
    <source>
        <dbReference type="ARBA" id="ARBA00023136"/>
    </source>
</evidence>
<evidence type="ECO:0000256" key="7">
    <source>
        <dbReference type="SAM" id="Phobius"/>
    </source>
</evidence>
<feature type="domain" description="RCK C-terminal" evidence="8">
    <location>
        <begin position="195"/>
        <end position="279"/>
    </location>
</feature>
<sequence length="574" mass="62318">MELILVFASIVLLLVLLALGRIQAFKLFGGLVFIYYLAGLISLEALLANLVNPALVTLVILLLISFVLERTNWILLLSKLLFVKKLRSSYFRMGFLVGLSSAVLNNTAVVATLLSSVKKNPHHAASKLLIPLSYFAILGGTLTLVGTSTNLIINGFVVQAGLPALGLFDFLYVGLPLLVVGTFVIAFTARKLLPDLDLDSEAVAEYFIEARVKPGSPVVGVTVEKAGLRELGDIFLVQIYRDGQLISPIGPQQIIEQNDRLQFSGDIKEAHKIANMTGLELAGTEGVDAKQNFVEVVLSHTSGLLGRTIKEAGFRNKFDAAVIALHRGGHEINTQLSSVVLQAGDTLVLVAGSDFYKRENLKQNFYFYSEVKAFNYLSAEKSFWVGLSFISVLCLAAFEVFPLLKGLLILFAGLCVFKLLSFSEIKRRFPYELVIIIASALGIASVMMQTGVSALIAEWVMSVFSAWGVMGALIGVFLFTLVLTELITNNASAAIGFPVALAASELLGVSPWPFIMVVAYGASASFLTPYGYQTNLMVYAPGGYKFKHYVQAGLPLTLVYSVIVLLLVPVFFPF</sequence>
<feature type="transmembrane region" description="Helical" evidence="7">
    <location>
        <begin position="433"/>
        <end position="457"/>
    </location>
</feature>
<protein>
    <submittedName>
        <fullName evidence="9">Sulfate permease, Trk-type</fullName>
    </submittedName>
</protein>
<organism evidence="9">
    <name type="scientific">hydrothermal vent metagenome</name>
    <dbReference type="NCBI Taxonomy" id="652676"/>
    <lineage>
        <taxon>unclassified sequences</taxon>
        <taxon>metagenomes</taxon>
        <taxon>ecological metagenomes</taxon>
    </lineage>
</organism>
<gene>
    <name evidence="9" type="ORF">MNBD_GAMMA04-220</name>
</gene>
<feature type="transmembrane region" description="Helical" evidence="7">
    <location>
        <begin position="514"/>
        <end position="532"/>
    </location>
</feature>
<feature type="transmembrane region" description="Helical" evidence="7">
    <location>
        <begin position="90"/>
        <end position="114"/>
    </location>
</feature>
<dbReference type="AlphaFoldDB" id="A0A3B0WAE7"/>
<keyword evidence="6 7" id="KW-0472">Membrane</keyword>
<dbReference type="EMBL" id="UOFB01000343">
    <property type="protein sequence ID" value="VAW49303.1"/>
    <property type="molecule type" value="Genomic_DNA"/>
</dbReference>
<evidence type="ECO:0000256" key="1">
    <source>
        <dbReference type="ARBA" id="ARBA00004141"/>
    </source>
</evidence>
<evidence type="ECO:0000256" key="2">
    <source>
        <dbReference type="ARBA" id="ARBA00022448"/>
    </source>
</evidence>
<dbReference type="Pfam" id="PF02080">
    <property type="entry name" value="TrkA_C"/>
    <property type="match status" value="2"/>
</dbReference>